<dbReference type="AlphaFoldDB" id="A0A0F6II21"/>
<dbReference type="Proteomes" id="UP000012164">
    <property type="component" value="Unassembled WGS sequence"/>
</dbReference>
<accession>A0A0F6II21</accession>
<sequence length="43" mass="5011">MQDPLETYMIADKKINSDQLEKTLGHCKRSGLVESKSLRNRFE</sequence>
<name>A0A0F6II21_LEPIR</name>
<evidence type="ECO:0000313" key="1">
    <source>
        <dbReference type="EMBL" id="EMJ37696.1"/>
    </source>
</evidence>
<evidence type="ECO:0000313" key="2">
    <source>
        <dbReference type="Proteomes" id="UP000012164"/>
    </source>
</evidence>
<comment type="caution">
    <text evidence="1">The sequence shown here is derived from an EMBL/GenBank/DDBJ whole genome shotgun (WGS) entry which is preliminary data.</text>
</comment>
<reference evidence="1 2" key="1">
    <citation type="submission" date="2013-01" db="EMBL/GenBank/DDBJ databases">
        <authorList>
            <person name="Harkins D.M."/>
            <person name="Durkin A.S."/>
            <person name="Brinkac L.M."/>
            <person name="Haft D.H."/>
            <person name="Selengut J.D."/>
            <person name="Sanka R."/>
            <person name="DePew J."/>
            <person name="Purushe J."/>
            <person name="Peacock S.J."/>
            <person name="Thaipadungpanit J."/>
            <person name="Wuthiekanun V.W."/>
            <person name="Day N.P."/>
            <person name="Vinetz J.M."/>
            <person name="Sutton G.G."/>
            <person name="Nierman W.C."/>
            <person name="Fouts D.E."/>
        </authorList>
    </citation>
    <scope>NUCLEOTIDE SEQUENCE [LARGE SCALE GENOMIC DNA]</scope>
    <source>
        <strain evidence="1 2">FPW1039</strain>
    </source>
</reference>
<organism evidence="1 2">
    <name type="scientific">Leptospira interrogans str. FPW1039</name>
    <dbReference type="NCBI Taxonomy" id="1193040"/>
    <lineage>
        <taxon>Bacteria</taxon>
        <taxon>Pseudomonadati</taxon>
        <taxon>Spirochaetota</taxon>
        <taxon>Spirochaetia</taxon>
        <taxon>Leptospirales</taxon>
        <taxon>Leptospiraceae</taxon>
        <taxon>Leptospira</taxon>
    </lineage>
</organism>
<gene>
    <name evidence="1" type="ORF">LEP1GSC079_0137</name>
</gene>
<proteinExistence type="predicted"/>
<dbReference type="EMBL" id="AKWR02000077">
    <property type="protein sequence ID" value="EMJ37696.1"/>
    <property type="molecule type" value="Genomic_DNA"/>
</dbReference>
<protein>
    <submittedName>
        <fullName evidence="1">Uncharacterized protein</fullName>
    </submittedName>
</protein>